<proteinExistence type="predicted"/>
<evidence type="ECO:0000313" key="1">
    <source>
        <dbReference type="EMBL" id="AEX55894.1"/>
    </source>
</evidence>
<evidence type="ECO:0000313" key="2">
    <source>
        <dbReference type="Proteomes" id="UP000007744"/>
    </source>
</evidence>
<gene>
    <name evidence="1" type="ORF">PMG1_00023</name>
</gene>
<dbReference type="RefSeq" id="YP_005098226.1">
    <property type="nucleotide sequence ID" value="NC_016765.1"/>
</dbReference>
<reference evidence="1 2" key="1">
    <citation type="submission" date="2010-12" db="EMBL/GenBank/DDBJ databases">
        <authorList>
            <person name="Kropinski A.M."/>
            <person name="Krylov V."/>
            <person name="Pleteneva E."/>
            <person name="Shaburova O."/>
            <person name="Bourkaltseva M."/>
            <person name="Krylov S.V."/>
            <person name="Miroshnikov K."/>
        </authorList>
    </citation>
    <scope>NUCLEOTIDE SEQUENCE [LARGE SCALE GENOMIC DNA]</scope>
</reference>
<dbReference type="OrthoDB" id="37441at10239"/>
<dbReference type="EMBL" id="HQ711985">
    <property type="protein sequence ID" value="AEX55894.1"/>
    <property type="molecule type" value="Genomic_DNA"/>
</dbReference>
<protein>
    <submittedName>
        <fullName evidence="1">Uncharacterized protein</fullName>
    </submittedName>
</protein>
<organism evidence="1 2">
    <name type="scientific">Pseudomonas phage PMG1</name>
    <dbReference type="NCBI Taxonomy" id="2992927"/>
    <lineage>
        <taxon>Viruses</taxon>
        <taxon>Duplodnaviria</taxon>
        <taxon>Heunggongvirae</taxon>
        <taxon>Uroviricota</taxon>
        <taxon>Caudoviricetes</taxon>
        <taxon>Detrevirus</taxon>
        <taxon>Detrevirus PMG1</taxon>
    </lineage>
</organism>
<keyword evidence="2" id="KW-1185">Reference proteome</keyword>
<name>H2BDC7_9CAUD</name>
<dbReference type="GeneID" id="11605129"/>
<sequence>MQKEPFSDSSQYDYISQILHGISRQKALDMKYVLTTLQARLRENRPIDNSERLLLLNLVNASLV</sequence>
<accession>H2BDC7</accession>
<dbReference type="Proteomes" id="UP000007744">
    <property type="component" value="Segment"/>
</dbReference>
<dbReference type="KEGG" id="vg:11605129"/>